<keyword evidence="1" id="KW-0812">Transmembrane</keyword>
<evidence type="ECO:0000313" key="2">
    <source>
        <dbReference type="EMBL" id="EGO31210.1"/>
    </source>
</evidence>
<accession>F8NFC7</accession>
<evidence type="ECO:0000256" key="1">
    <source>
        <dbReference type="SAM" id="Phobius"/>
    </source>
</evidence>
<feature type="non-terminal residue" evidence="2">
    <location>
        <position position="1"/>
    </location>
</feature>
<keyword evidence="1" id="KW-1133">Transmembrane helix</keyword>
<reference evidence="2" key="1">
    <citation type="submission" date="2011-04" db="EMBL/GenBank/DDBJ databases">
        <title>Evolution of plant cell wall degrading machinery underlies the functional diversity of forest fungi.</title>
        <authorList>
            <consortium name="US DOE Joint Genome Institute (JGI-PGF)"/>
            <person name="Eastwood D.C."/>
            <person name="Floudas D."/>
            <person name="Binder M."/>
            <person name="Majcherczyk A."/>
            <person name="Schneider P."/>
            <person name="Aerts A."/>
            <person name="Asiegbu F.O."/>
            <person name="Baker S.E."/>
            <person name="Barry K."/>
            <person name="Bendiksby M."/>
            <person name="Blumentritt M."/>
            <person name="Coutinho P.M."/>
            <person name="Cullen D."/>
            <person name="Cullen D."/>
            <person name="Gathman A."/>
            <person name="Goodell B."/>
            <person name="Henrissat B."/>
            <person name="Ihrmark K."/>
            <person name="Kauserud H."/>
            <person name="Kohler A."/>
            <person name="LaButti K."/>
            <person name="Lapidus A."/>
            <person name="Lavin J.L."/>
            <person name="Lee Y.-H."/>
            <person name="Lindquist E."/>
            <person name="Lilly W."/>
            <person name="Lucas S."/>
            <person name="Morin E."/>
            <person name="Murat C."/>
            <person name="Oguiza J.A."/>
            <person name="Park J."/>
            <person name="Pisabarro A.G."/>
            <person name="Riley R."/>
            <person name="Rosling A."/>
            <person name="Salamov A."/>
            <person name="Schmidt O."/>
            <person name="Schmutz J."/>
            <person name="Skrede I."/>
            <person name="Stenlid J."/>
            <person name="Wiebenga A."/>
            <person name="Xie X."/>
            <person name="Kues U."/>
            <person name="Hibbett D.S."/>
            <person name="Hoffmeister D."/>
            <person name="Hogberg N."/>
            <person name="Martin F."/>
            <person name="Grigoriev I.V."/>
            <person name="Watkinson S.C."/>
        </authorList>
    </citation>
    <scope>NUCLEOTIDE SEQUENCE</scope>
    <source>
        <strain evidence="2">S7.9</strain>
    </source>
</reference>
<dbReference type="KEGG" id="sla:SERLADRAFT_456018"/>
<dbReference type="HOGENOM" id="CLU_2729340_0_0_1"/>
<organism>
    <name type="scientific">Serpula lacrymans var. lacrymans (strain S7.9)</name>
    <name type="common">Dry rot fungus</name>
    <dbReference type="NCBI Taxonomy" id="578457"/>
    <lineage>
        <taxon>Eukaryota</taxon>
        <taxon>Fungi</taxon>
        <taxon>Dikarya</taxon>
        <taxon>Basidiomycota</taxon>
        <taxon>Agaricomycotina</taxon>
        <taxon>Agaricomycetes</taxon>
        <taxon>Agaricomycetidae</taxon>
        <taxon>Boletales</taxon>
        <taxon>Coniophorineae</taxon>
        <taxon>Serpulaceae</taxon>
        <taxon>Serpula</taxon>
    </lineage>
</organism>
<dbReference type="RefSeq" id="XP_007313094.1">
    <property type="nucleotide sequence ID" value="XM_007313032.1"/>
</dbReference>
<sequence length="72" mass="8236">IQFRKLLFRIFVSGTAPGIFGTKPPAVRNTWSYPKKVNGNRAQRTATSISASLCVFFLLRIYILRILGYTIW</sequence>
<name>F8NFC7_SERL9</name>
<feature type="transmembrane region" description="Helical" evidence="1">
    <location>
        <begin position="45"/>
        <end position="63"/>
    </location>
</feature>
<dbReference type="GeneID" id="18817255"/>
<proteinExistence type="predicted"/>
<keyword evidence="1" id="KW-0472">Membrane</keyword>
<dbReference type="AlphaFoldDB" id="F8NFC7"/>
<dbReference type="Proteomes" id="UP000008064">
    <property type="component" value="Unassembled WGS sequence"/>
</dbReference>
<dbReference type="EMBL" id="GL945428">
    <property type="protein sequence ID" value="EGO31210.1"/>
    <property type="molecule type" value="Genomic_DNA"/>
</dbReference>
<protein>
    <submittedName>
        <fullName evidence="2">Uncharacterized protein</fullName>
    </submittedName>
</protein>
<gene>
    <name evidence="2" type="ORF">SERLADRAFT_456018</name>
</gene>